<dbReference type="Proteomes" id="UP000289437">
    <property type="component" value="Unassembled WGS sequence"/>
</dbReference>
<dbReference type="AlphaFoldDB" id="A0A4Q0T532"/>
<sequence>MMPNPTARYRLSRHPRIDKMRNSGEYELKNRSALVDIRGIGFS</sequence>
<protein>
    <submittedName>
        <fullName evidence="1">Uncharacterized protein</fullName>
    </submittedName>
</protein>
<reference evidence="1 2" key="1">
    <citation type="submission" date="2018-11" db="EMBL/GenBank/DDBJ databases">
        <authorList>
            <person name="Mardanov A.V."/>
            <person name="Ravin N.V."/>
            <person name="Dedysh S.N."/>
        </authorList>
    </citation>
    <scope>NUCLEOTIDE SEQUENCE [LARGE SCALE GENOMIC DNA]</scope>
    <source>
        <strain evidence="1 2">AF10</strain>
    </source>
</reference>
<dbReference type="EMBL" id="RDSM01000001">
    <property type="protein sequence ID" value="RXH56716.1"/>
    <property type="molecule type" value="Genomic_DNA"/>
</dbReference>
<proteinExistence type="predicted"/>
<comment type="caution">
    <text evidence="1">The sequence shown here is derived from an EMBL/GenBank/DDBJ whole genome shotgun (WGS) entry which is preliminary data.</text>
</comment>
<gene>
    <name evidence="1" type="ORF">GRAN_0026</name>
</gene>
<accession>A0A4Q0T532</accession>
<evidence type="ECO:0000313" key="1">
    <source>
        <dbReference type="EMBL" id="RXH56716.1"/>
    </source>
</evidence>
<evidence type="ECO:0000313" key="2">
    <source>
        <dbReference type="Proteomes" id="UP000289437"/>
    </source>
</evidence>
<name>A0A4Q0T532_9BACT</name>
<reference evidence="2" key="2">
    <citation type="submission" date="2019-02" db="EMBL/GenBank/DDBJ databases">
        <title>Granulicella sibirica sp. nov., a psychrotolerant acidobacterium isolated from an organic soil layer in forested tundra, West Siberia.</title>
        <authorList>
            <person name="Oshkin I.Y."/>
            <person name="Kulichevskaya I.S."/>
            <person name="Rijpstra W.I.C."/>
            <person name="Sinninghe Damste J.S."/>
            <person name="Rakitin A.L."/>
            <person name="Ravin N.V."/>
            <person name="Dedysh S.N."/>
        </authorList>
    </citation>
    <scope>NUCLEOTIDE SEQUENCE [LARGE SCALE GENOMIC DNA]</scope>
    <source>
        <strain evidence="2">AF10</strain>
    </source>
</reference>
<keyword evidence="2" id="KW-1185">Reference proteome</keyword>
<organism evidence="1 2">
    <name type="scientific">Granulicella sibirica</name>
    <dbReference type="NCBI Taxonomy" id="2479048"/>
    <lineage>
        <taxon>Bacteria</taxon>
        <taxon>Pseudomonadati</taxon>
        <taxon>Acidobacteriota</taxon>
        <taxon>Terriglobia</taxon>
        <taxon>Terriglobales</taxon>
        <taxon>Acidobacteriaceae</taxon>
        <taxon>Granulicella</taxon>
    </lineage>
</organism>